<evidence type="ECO:0000259" key="3">
    <source>
        <dbReference type="SMART" id="SM00843"/>
    </source>
</evidence>
<evidence type="ECO:0000313" key="5">
    <source>
        <dbReference type="Proteomes" id="UP000432015"/>
    </source>
</evidence>
<feature type="transmembrane region" description="Helical" evidence="2">
    <location>
        <begin position="57"/>
        <end position="78"/>
    </location>
</feature>
<comment type="caution">
    <text evidence="4">The sequence shown here is derived from an EMBL/GenBank/DDBJ whole genome shotgun (WGS) entry which is preliminary data.</text>
</comment>
<reference evidence="4 5" key="1">
    <citation type="submission" date="2019-11" db="EMBL/GenBank/DDBJ databases">
        <authorList>
            <person name="Cao P."/>
        </authorList>
    </citation>
    <scope>NUCLEOTIDE SEQUENCE [LARGE SCALE GENOMIC DNA]</scope>
    <source>
        <strain evidence="4 5">NEAU-AAG5</strain>
    </source>
</reference>
<feature type="transmembrane region" description="Helical" evidence="2">
    <location>
        <begin position="27"/>
        <end position="51"/>
    </location>
</feature>
<dbReference type="InterPro" id="IPR036388">
    <property type="entry name" value="WH-like_DNA-bd_sf"/>
</dbReference>
<dbReference type="EMBL" id="WOFH01000006">
    <property type="protein sequence ID" value="MUN38721.1"/>
    <property type="molecule type" value="Genomic_DNA"/>
</dbReference>
<dbReference type="InterPro" id="IPR018541">
    <property type="entry name" value="Ftsk_gamma"/>
</dbReference>
<name>A0A7K1L2T1_9ACTN</name>
<feature type="compositionally biased region" description="Low complexity" evidence="1">
    <location>
        <begin position="517"/>
        <end position="544"/>
    </location>
</feature>
<keyword evidence="5" id="KW-1185">Reference proteome</keyword>
<feature type="region of interest" description="Disordered" evidence="1">
    <location>
        <begin position="517"/>
        <end position="580"/>
    </location>
</feature>
<dbReference type="InterPro" id="IPR036390">
    <property type="entry name" value="WH_DNA-bd_sf"/>
</dbReference>
<keyword evidence="2" id="KW-1133">Transmembrane helix</keyword>
<dbReference type="PANTHER" id="PTHR22683:SF41">
    <property type="entry name" value="DNA TRANSLOCASE FTSK"/>
    <property type="match status" value="1"/>
</dbReference>
<evidence type="ECO:0000313" key="4">
    <source>
        <dbReference type="EMBL" id="MUN38721.1"/>
    </source>
</evidence>
<dbReference type="Gene3D" id="1.10.10.10">
    <property type="entry name" value="Winged helix-like DNA-binding domain superfamily/Winged helix DNA-binding domain"/>
    <property type="match status" value="1"/>
</dbReference>
<dbReference type="SUPFAM" id="SSF46785">
    <property type="entry name" value="Winged helix' DNA-binding domain"/>
    <property type="match status" value="1"/>
</dbReference>
<dbReference type="RefSeq" id="WP_156217870.1">
    <property type="nucleotide sequence ID" value="NZ_WOFH01000006.1"/>
</dbReference>
<dbReference type="SMART" id="SM00843">
    <property type="entry name" value="Ftsk_gamma"/>
    <property type="match status" value="1"/>
</dbReference>
<dbReference type="AlphaFoldDB" id="A0A7K1L2T1"/>
<keyword evidence="2" id="KW-0812">Transmembrane</keyword>
<dbReference type="PANTHER" id="PTHR22683">
    <property type="entry name" value="SPORULATION PROTEIN RELATED"/>
    <property type="match status" value="1"/>
</dbReference>
<dbReference type="Gene3D" id="3.40.50.300">
    <property type="entry name" value="P-loop containing nucleotide triphosphate hydrolases"/>
    <property type="match status" value="1"/>
</dbReference>
<feature type="domain" description="FtsK gamma" evidence="3">
    <location>
        <begin position="579"/>
        <end position="645"/>
    </location>
</feature>
<feature type="transmembrane region" description="Helical" evidence="2">
    <location>
        <begin position="90"/>
        <end position="109"/>
    </location>
</feature>
<dbReference type="Pfam" id="PF09397">
    <property type="entry name" value="FtsK_gamma"/>
    <property type="match status" value="1"/>
</dbReference>
<dbReference type="SUPFAM" id="SSF52540">
    <property type="entry name" value="P-loop containing nucleoside triphosphate hydrolases"/>
    <property type="match status" value="1"/>
</dbReference>
<organism evidence="4 5">
    <name type="scientific">Actinomadura litoris</name>
    <dbReference type="NCBI Taxonomy" id="2678616"/>
    <lineage>
        <taxon>Bacteria</taxon>
        <taxon>Bacillati</taxon>
        <taxon>Actinomycetota</taxon>
        <taxon>Actinomycetes</taxon>
        <taxon>Streptosporangiales</taxon>
        <taxon>Thermomonosporaceae</taxon>
        <taxon>Actinomadura</taxon>
    </lineage>
</organism>
<sequence length="793" mass="86047">MARKTPTLQIAQDATMERIAVSAVSKVGVLVPPWVLLGLLTVAATIAHTVWGAPPAVTWATMAGTLSTVTLTGLTWAVSHQRGLLGRTHSTLTTFGAGLWFTIATITGITQQVTLMLLAFGGATLAIGWNIRAVIRQTPSDAAHSGDPLAMLFDQAKASFGLKGAKVRTTEVTEHKVKGKMALPAGEKTAEDAIKNTDHMESGMKLPPGSVIVAQDEDDASQAHITFSDPRRIKQPIAWPGPSRPGASVGEPLRVAVYQDGDYVEHRFTGHHLQVMGRTGSGKSIGGAWNYVAEIITRRDAAVFCIDISKDDQTMGPLRPALHRFETTKAGAVDLIRKMHAEIPERTKWLAARGYQAWEPGCGLTYWYLHIEEVAKLFSELSGEDAEKLEEIVKEIRSAGGSLFLSLQRADYTQIPTLIRSQMAKMCFGLSDPEDVKYGVSARQRKAGVHPHEWEDFYPGMAYLDAKSIRPTHYAMPLRTFSWGKTNNAANTAMRAHAAAYPASDRPGDEFTQRLAAPSGATASGPADGKAIPMPAAATAAAAPSGRWADAQWEDDNEGQAATVDGHNDEPSDRPTEARDDFGELLGDAAELVISTQFASAAMLQRKLRLSHVQCLRVLEALERKGIIGPRKGTDDSRRVLVPADDAQAAQAVVERLRREGDAVSEYLRTDDPDPSVTAGPKDPIHLTDEEAERFQTSEDGRPQRQMPPDEAFGLVCDWLRHRHAIGQPTFTAGEDELHTIRTKAGRKRPWIYKALKRLVDDGVLTKNETGSATTFTIADLTPLDDPGLGRAA</sequence>
<keyword evidence="2" id="KW-0472">Membrane</keyword>
<dbReference type="Proteomes" id="UP000432015">
    <property type="component" value="Unassembled WGS sequence"/>
</dbReference>
<dbReference type="InterPro" id="IPR027417">
    <property type="entry name" value="P-loop_NTPase"/>
</dbReference>
<evidence type="ECO:0000256" key="2">
    <source>
        <dbReference type="SAM" id="Phobius"/>
    </source>
</evidence>
<protein>
    <recommendedName>
        <fullName evidence="3">FtsK gamma domain-containing protein</fullName>
    </recommendedName>
</protein>
<accession>A0A7K1L2T1</accession>
<gene>
    <name evidence="4" type="ORF">GNZ18_19220</name>
</gene>
<proteinExistence type="predicted"/>
<evidence type="ECO:0000256" key="1">
    <source>
        <dbReference type="SAM" id="MobiDB-lite"/>
    </source>
</evidence>
<dbReference type="InterPro" id="IPR050206">
    <property type="entry name" value="FtsK/SpoIIIE/SftA"/>
</dbReference>
<feature type="region of interest" description="Disordered" evidence="1">
    <location>
        <begin position="664"/>
        <end position="687"/>
    </location>
</feature>
<feature type="compositionally biased region" description="Basic and acidic residues" evidence="1">
    <location>
        <begin position="566"/>
        <end position="580"/>
    </location>
</feature>